<gene>
    <name evidence="1" type="ORF">HPB49_007890</name>
</gene>
<evidence type="ECO:0000313" key="1">
    <source>
        <dbReference type="EMBL" id="KAH7979040.1"/>
    </source>
</evidence>
<protein>
    <submittedName>
        <fullName evidence="1">Uncharacterized protein</fullName>
    </submittedName>
</protein>
<comment type="caution">
    <text evidence="1">The sequence shown here is derived from an EMBL/GenBank/DDBJ whole genome shotgun (WGS) entry which is preliminary data.</text>
</comment>
<organism evidence="1 2">
    <name type="scientific">Dermacentor silvarum</name>
    <name type="common">Tick</name>
    <dbReference type="NCBI Taxonomy" id="543639"/>
    <lineage>
        <taxon>Eukaryota</taxon>
        <taxon>Metazoa</taxon>
        <taxon>Ecdysozoa</taxon>
        <taxon>Arthropoda</taxon>
        <taxon>Chelicerata</taxon>
        <taxon>Arachnida</taxon>
        <taxon>Acari</taxon>
        <taxon>Parasitiformes</taxon>
        <taxon>Ixodida</taxon>
        <taxon>Ixodoidea</taxon>
        <taxon>Ixodidae</taxon>
        <taxon>Rhipicephalinae</taxon>
        <taxon>Dermacentor</taxon>
    </lineage>
</organism>
<evidence type="ECO:0000313" key="2">
    <source>
        <dbReference type="Proteomes" id="UP000821865"/>
    </source>
</evidence>
<accession>A0ACB8DXP4</accession>
<proteinExistence type="predicted"/>
<dbReference type="EMBL" id="CM023470">
    <property type="protein sequence ID" value="KAH7979040.1"/>
    <property type="molecule type" value="Genomic_DNA"/>
</dbReference>
<reference evidence="1" key="1">
    <citation type="submission" date="2020-05" db="EMBL/GenBank/DDBJ databases">
        <title>Large-scale comparative analyses of tick genomes elucidate their genetic diversity and vector capacities.</title>
        <authorList>
            <person name="Jia N."/>
            <person name="Wang J."/>
            <person name="Shi W."/>
            <person name="Du L."/>
            <person name="Sun Y."/>
            <person name="Zhan W."/>
            <person name="Jiang J."/>
            <person name="Wang Q."/>
            <person name="Zhang B."/>
            <person name="Ji P."/>
            <person name="Sakyi L.B."/>
            <person name="Cui X."/>
            <person name="Yuan T."/>
            <person name="Jiang B."/>
            <person name="Yang W."/>
            <person name="Lam T.T.-Y."/>
            <person name="Chang Q."/>
            <person name="Ding S."/>
            <person name="Wang X."/>
            <person name="Zhu J."/>
            <person name="Ruan X."/>
            <person name="Zhao L."/>
            <person name="Wei J."/>
            <person name="Que T."/>
            <person name="Du C."/>
            <person name="Cheng J."/>
            <person name="Dai P."/>
            <person name="Han X."/>
            <person name="Huang E."/>
            <person name="Gao Y."/>
            <person name="Liu J."/>
            <person name="Shao H."/>
            <person name="Ye R."/>
            <person name="Li L."/>
            <person name="Wei W."/>
            <person name="Wang X."/>
            <person name="Wang C."/>
            <person name="Yang T."/>
            <person name="Huo Q."/>
            <person name="Li W."/>
            <person name="Guo W."/>
            <person name="Chen H."/>
            <person name="Zhou L."/>
            <person name="Ni X."/>
            <person name="Tian J."/>
            <person name="Zhou Y."/>
            <person name="Sheng Y."/>
            <person name="Liu T."/>
            <person name="Pan Y."/>
            <person name="Xia L."/>
            <person name="Li J."/>
            <person name="Zhao F."/>
            <person name="Cao W."/>
        </authorList>
    </citation>
    <scope>NUCLEOTIDE SEQUENCE</scope>
    <source>
        <strain evidence="1">Dsil-2018</strain>
    </source>
</reference>
<sequence>MSNLVLGNVASDNSQDVSEASQAPESPPTVGNVKGAFSNSDGESAPRPAPAVPHSSLKPEHLQKRRSSSRSIKRKKFDDELVESSLIKTPRTRPLPGTPSTSLTQSVAPVGGSGSAPVLATYSDSSQVDSIVPLYSERKKTSKSTPKRVKKSSKNTQALVTKDLGRWKPLDDYTLCLAIQQTTDLETVFRGVKFSCNFTLQEIKERWYALLYDPVISKMAVTSMKQLHPDVLAGVQARALYTQEEERILSTFLAAAQPTIEDFQELLKKHPDVFLPLRTPKELMYHWALMKQYFLLPDQIIPVKEEGDYTLNYSDLEEDISDPRLAGWVKDEAVEHEDHLVVRNYLQEIRQLENEIPKWNVLVDSVTGVSPPDFDNQTLAVLRGRLVRYLMRSKEITIGRMTKDNPIDIDLSLEGPSWKISRRQGVIKLRNTGEFIIANEGKRPIYIDGKPVLAGNKHKLNNNSVVEANNPEPHEDRGEVVKFGGSGKLRHVRAAADCASRAMSALLAGRVDSLINYVGAPTTPLRKETCQQLLTMRKTEQIFPSPCPTALSTSAERAAA</sequence>
<keyword evidence="2" id="KW-1185">Reference proteome</keyword>
<name>A0ACB8DXP4_DERSI</name>
<dbReference type="Proteomes" id="UP000821865">
    <property type="component" value="Chromosome 1"/>
</dbReference>